<proteinExistence type="predicted"/>
<accession>A0A9E7GMP2</accession>
<organism evidence="2 3">
    <name type="scientific">Musa troglodytarum</name>
    <name type="common">fe'i banana</name>
    <dbReference type="NCBI Taxonomy" id="320322"/>
    <lineage>
        <taxon>Eukaryota</taxon>
        <taxon>Viridiplantae</taxon>
        <taxon>Streptophyta</taxon>
        <taxon>Embryophyta</taxon>
        <taxon>Tracheophyta</taxon>
        <taxon>Spermatophyta</taxon>
        <taxon>Magnoliopsida</taxon>
        <taxon>Liliopsida</taxon>
        <taxon>Zingiberales</taxon>
        <taxon>Musaceae</taxon>
        <taxon>Musa</taxon>
    </lineage>
</organism>
<protein>
    <submittedName>
        <fullName evidence="2">Uncharacterized protein</fullName>
    </submittedName>
</protein>
<name>A0A9E7GMP2_9LILI</name>
<evidence type="ECO:0000313" key="3">
    <source>
        <dbReference type="Proteomes" id="UP001055439"/>
    </source>
</evidence>
<dbReference type="EMBL" id="CP097509">
    <property type="protein sequence ID" value="URE18359.1"/>
    <property type="molecule type" value="Genomic_DNA"/>
</dbReference>
<dbReference type="AlphaFoldDB" id="A0A9E7GMP2"/>
<reference evidence="2" key="1">
    <citation type="submission" date="2022-05" db="EMBL/GenBank/DDBJ databases">
        <title>The Musa troglodytarum L. genome provides insights into the mechanism of non-climacteric behaviour and enrichment of carotenoids.</title>
        <authorList>
            <person name="Wang J."/>
        </authorList>
    </citation>
    <scope>NUCLEOTIDE SEQUENCE</scope>
    <source>
        <tissue evidence="2">Leaf</tissue>
    </source>
</reference>
<keyword evidence="3" id="KW-1185">Reference proteome</keyword>
<feature type="region of interest" description="Disordered" evidence="1">
    <location>
        <begin position="1"/>
        <end position="56"/>
    </location>
</feature>
<dbReference type="Proteomes" id="UP001055439">
    <property type="component" value="Chromosome 7"/>
</dbReference>
<evidence type="ECO:0000256" key="1">
    <source>
        <dbReference type="SAM" id="MobiDB-lite"/>
    </source>
</evidence>
<sequence>MLTATTTPPAPTTSLKPAPVAVAPGGAHAAGLAGPRTNRSRPSSSRARVPTRSAPTSLRAGWWAGAWWGSWWPRDRWR</sequence>
<evidence type="ECO:0000313" key="2">
    <source>
        <dbReference type="EMBL" id="URE18359.1"/>
    </source>
</evidence>
<gene>
    <name evidence="2" type="ORF">MUK42_11969</name>
</gene>
<feature type="compositionally biased region" description="Low complexity" evidence="1">
    <location>
        <begin position="17"/>
        <end position="56"/>
    </location>
</feature>
<dbReference type="OrthoDB" id="773482at2759"/>